<organism evidence="1 2">
    <name type="scientific">Rubroshorea leprosula</name>
    <dbReference type="NCBI Taxonomy" id="152421"/>
    <lineage>
        <taxon>Eukaryota</taxon>
        <taxon>Viridiplantae</taxon>
        <taxon>Streptophyta</taxon>
        <taxon>Embryophyta</taxon>
        <taxon>Tracheophyta</taxon>
        <taxon>Spermatophyta</taxon>
        <taxon>Magnoliopsida</taxon>
        <taxon>eudicotyledons</taxon>
        <taxon>Gunneridae</taxon>
        <taxon>Pentapetalae</taxon>
        <taxon>rosids</taxon>
        <taxon>malvids</taxon>
        <taxon>Malvales</taxon>
        <taxon>Dipterocarpaceae</taxon>
        <taxon>Rubroshorea</taxon>
    </lineage>
</organism>
<dbReference type="Proteomes" id="UP001054252">
    <property type="component" value="Unassembled WGS sequence"/>
</dbReference>
<gene>
    <name evidence="1" type="ORF">SLEP1_g50128</name>
</gene>
<dbReference type="EMBL" id="BPVZ01000161">
    <property type="protein sequence ID" value="GKV42753.1"/>
    <property type="molecule type" value="Genomic_DNA"/>
</dbReference>
<proteinExistence type="predicted"/>
<comment type="caution">
    <text evidence="1">The sequence shown here is derived from an EMBL/GenBank/DDBJ whole genome shotgun (WGS) entry which is preliminary data.</text>
</comment>
<sequence length="115" mass="12210">MDLTVNFSKFKGVKRTSLGLRNLLPCRKATGSAVFSSSAAGCYWAELRFFLQTRGSSPAFFPPAPPILASSSFACSGFLVPDCSVTLVLGISLLSCAIKVRPDAWEAQGSDELDG</sequence>
<evidence type="ECO:0000313" key="1">
    <source>
        <dbReference type="EMBL" id="GKV42753.1"/>
    </source>
</evidence>
<protein>
    <submittedName>
        <fullName evidence="1">Uncharacterized protein</fullName>
    </submittedName>
</protein>
<dbReference type="AlphaFoldDB" id="A0AAV5M1B4"/>
<keyword evidence="2" id="KW-1185">Reference proteome</keyword>
<name>A0AAV5M1B4_9ROSI</name>
<reference evidence="1 2" key="1">
    <citation type="journal article" date="2021" name="Commun. Biol.">
        <title>The genome of Shorea leprosula (Dipterocarpaceae) highlights the ecological relevance of drought in aseasonal tropical rainforests.</title>
        <authorList>
            <person name="Ng K.K.S."/>
            <person name="Kobayashi M.J."/>
            <person name="Fawcett J.A."/>
            <person name="Hatakeyama M."/>
            <person name="Paape T."/>
            <person name="Ng C.H."/>
            <person name="Ang C.C."/>
            <person name="Tnah L.H."/>
            <person name="Lee C.T."/>
            <person name="Nishiyama T."/>
            <person name="Sese J."/>
            <person name="O'Brien M.J."/>
            <person name="Copetti D."/>
            <person name="Mohd Noor M.I."/>
            <person name="Ong R.C."/>
            <person name="Putra M."/>
            <person name="Sireger I.Z."/>
            <person name="Indrioko S."/>
            <person name="Kosugi Y."/>
            <person name="Izuno A."/>
            <person name="Isagi Y."/>
            <person name="Lee S.L."/>
            <person name="Shimizu K.K."/>
        </authorList>
    </citation>
    <scope>NUCLEOTIDE SEQUENCE [LARGE SCALE GENOMIC DNA]</scope>
    <source>
        <strain evidence="1">214</strain>
    </source>
</reference>
<accession>A0AAV5M1B4</accession>
<evidence type="ECO:0000313" key="2">
    <source>
        <dbReference type="Proteomes" id="UP001054252"/>
    </source>
</evidence>